<evidence type="ECO:0000259" key="6">
    <source>
        <dbReference type="Pfam" id="PF00155"/>
    </source>
</evidence>
<dbReference type="EC" id="4.4.1.13" evidence="2"/>
<keyword evidence="3" id="KW-0663">Pyridoxal phosphate</keyword>
<organism evidence="7 8">
    <name type="scientific">Tritrichomonas musculus</name>
    <dbReference type="NCBI Taxonomy" id="1915356"/>
    <lineage>
        <taxon>Eukaryota</taxon>
        <taxon>Metamonada</taxon>
        <taxon>Parabasalia</taxon>
        <taxon>Tritrichomonadida</taxon>
        <taxon>Tritrichomonadidae</taxon>
        <taxon>Tritrichomonas</taxon>
    </lineage>
</organism>
<dbReference type="InterPro" id="IPR036249">
    <property type="entry name" value="Thioredoxin-like_sf"/>
</dbReference>
<comment type="caution">
    <text evidence="7">The sequence shown here is derived from an EMBL/GenBank/DDBJ whole genome shotgun (WGS) entry which is preliminary data.</text>
</comment>
<dbReference type="Gene3D" id="3.90.1150.10">
    <property type="entry name" value="Aspartate Aminotransferase, domain 1"/>
    <property type="match status" value="1"/>
</dbReference>
<dbReference type="InterPro" id="IPR051798">
    <property type="entry name" value="Class-II_PLP-Dep_Aminotrans"/>
</dbReference>
<evidence type="ECO:0000313" key="7">
    <source>
        <dbReference type="EMBL" id="KAK8842802.1"/>
    </source>
</evidence>
<protein>
    <recommendedName>
        <fullName evidence="2">cysteine-S-conjugate beta-lyase</fullName>
        <ecNumber evidence="2">4.4.1.13</ecNumber>
    </recommendedName>
</protein>
<evidence type="ECO:0000256" key="1">
    <source>
        <dbReference type="ARBA" id="ARBA00001933"/>
    </source>
</evidence>
<dbReference type="Pfam" id="PF00155">
    <property type="entry name" value="Aminotran_1_2"/>
    <property type="match status" value="1"/>
</dbReference>
<dbReference type="InterPro" id="IPR015421">
    <property type="entry name" value="PyrdxlP-dep_Trfase_major"/>
</dbReference>
<gene>
    <name evidence="7" type="ORF">M9Y10_025668</name>
</gene>
<dbReference type="InterPro" id="IPR027619">
    <property type="entry name" value="C-S_lyase_PatB-like"/>
</dbReference>
<accession>A0ABR2HAM5</accession>
<dbReference type="PANTHER" id="PTHR43525">
    <property type="entry name" value="PROTEIN MALY"/>
    <property type="match status" value="1"/>
</dbReference>
<dbReference type="InterPro" id="IPR015422">
    <property type="entry name" value="PyrdxlP-dep_Trfase_small"/>
</dbReference>
<comment type="cofactor">
    <cofactor evidence="1">
        <name>pyridoxal 5'-phosphate</name>
        <dbReference type="ChEBI" id="CHEBI:597326"/>
    </cofactor>
</comment>
<dbReference type="SUPFAM" id="SSF52833">
    <property type="entry name" value="Thioredoxin-like"/>
    <property type="match status" value="1"/>
</dbReference>
<dbReference type="PANTHER" id="PTHR43525:SF1">
    <property type="entry name" value="PROTEIN MALY"/>
    <property type="match status" value="1"/>
</dbReference>
<comment type="similarity">
    <text evidence="5">Belongs to the class-II pyridoxal-phosphate-dependent aminotransferase family. MalY/PatB cystathionine beta-lyase subfamily.</text>
</comment>
<dbReference type="CDD" id="cd00609">
    <property type="entry name" value="AAT_like"/>
    <property type="match status" value="1"/>
</dbReference>
<dbReference type="InterPro" id="IPR004839">
    <property type="entry name" value="Aminotransferase_I/II_large"/>
</dbReference>
<proteinExistence type="inferred from homology"/>
<dbReference type="NCBIfam" id="TIGR04350">
    <property type="entry name" value="C_S_lyase_PatB"/>
    <property type="match status" value="1"/>
</dbReference>
<keyword evidence="8" id="KW-1185">Reference proteome</keyword>
<feature type="domain" description="Aminotransferase class I/classII large" evidence="6">
    <location>
        <begin position="49"/>
        <end position="387"/>
    </location>
</feature>
<evidence type="ECO:0000256" key="4">
    <source>
        <dbReference type="ARBA" id="ARBA00023239"/>
    </source>
</evidence>
<evidence type="ECO:0000256" key="5">
    <source>
        <dbReference type="ARBA" id="ARBA00037974"/>
    </source>
</evidence>
<keyword evidence="4" id="KW-0456">Lyase</keyword>
<evidence type="ECO:0000313" key="8">
    <source>
        <dbReference type="Proteomes" id="UP001470230"/>
    </source>
</evidence>
<dbReference type="Gene3D" id="3.40.640.10">
    <property type="entry name" value="Type I PLP-dependent aspartate aminotransferase-like (Major domain)"/>
    <property type="match status" value="1"/>
</dbReference>
<dbReference type="InterPro" id="IPR015424">
    <property type="entry name" value="PyrdxlP-dep_Trfase"/>
</dbReference>
<evidence type="ECO:0000256" key="2">
    <source>
        <dbReference type="ARBA" id="ARBA00012224"/>
    </source>
</evidence>
<reference evidence="7 8" key="1">
    <citation type="submission" date="2024-04" db="EMBL/GenBank/DDBJ databases">
        <title>Tritrichomonas musculus Genome.</title>
        <authorList>
            <person name="Alves-Ferreira E."/>
            <person name="Grigg M."/>
            <person name="Lorenzi H."/>
            <person name="Galac M."/>
        </authorList>
    </citation>
    <scope>NUCLEOTIDE SEQUENCE [LARGE SCALE GENOMIC DNA]</scope>
    <source>
        <strain evidence="7 8">EAF2021</strain>
    </source>
</reference>
<dbReference type="SUPFAM" id="SSF53383">
    <property type="entry name" value="PLP-dependent transferases"/>
    <property type="match status" value="1"/>
</dbReference>
<dbReference type="Proteomes" id="UP001470230">
    <property type="component" value="Unassembled WGS sequence"/>
</dbReference>
<name>A0ABR2HAM5_9EUKA</name>
<sequence length="576" mass="65809">MSQQVVYNFDEIIDRENTNSCKFDAVPFMNPDLPDDFISMWVADQDFACAPPILEAMKKRIDRRILGYSVITDPEYYPTVAAWMKRRHDWDVRPSTFTFTAGVVNAVGIAIDLLTKEGDGVILNTPAYHPFEDVPKKKGRKLVFSKLNVDDKGYYTVNYKDLEEKCKDPNNKVFILCNPHNPTGRVWKEEELRKIADICFLHDKFVISDEIHSDLIRVGQKHIPLAKLYPNEKRLIVCTAPSKTFNLACNQLSNIHIPDREIRKKWNEGFRGGFPNPLSVEACKAAYNQCESWLDQLKVYLDGNFKLLSDRLHSELPQAVFSISEGTYLAWIDFSKLGFNDDELKKRITRAGVFVEYASDFVADGEYHIRVNLSCPRQVLNEAITRIINSLKGKYVAPQFEGQLEVNDKFPIDKIGIKNEIGKKTAIFFLRFYGCPVTQVILKNIREKLQEQVLMNHPDTKVIVYVNSSEENYKKLNGADLSSLPFTLKFDLKGEIYKELNIRPAKEMKYLLDPPAKESIELAEDVGIKHLGSEPESCQLQRPATFIIDDEGKVLYSKYGHGAASVASLEELNKLL</sequence>
<dbReference type="EMBL" id="JAPFFF010000037">
    <property type="protein sequence ID" value="KAK8842802.1"/>
    <property type="molecule type" value="Genomic_DNA"/>
</dbReference>
<evidence type="ECO:0000256" key="3">
    <source>
        <dbReference type="ARBA" id="ARBA00022898"/>
    </source>
</evidence>
<dbReference type="Gene3D" id="3.40.30.10">
    <property type="entry name" value="Glutaredoxin"/>
    <property type="match status" value="1"/>
</dbReference>